<evidence type="ECO:0000313" key="2">
    <source>
        <dbReference type="Proteomes" id="UP001221898"/>
    </source>
</evidence>
<protein>
    <submittedName>
        <fullName evidence="1">Uncharacterized protein</fullName>
    </submittedName>
</protein>
<dbReference type="EMBL" id="JAINUG010000047">
    <property type="protein sequence ID" value="KAJ8405694.1"/>
    <property type="molecule type" value="Genomic_DNA"/>
</dbReference>
<keyword evidence="2" id="KW-1185">Reference proteome</keyword>
<organism evidence="1 2">
    <name type="scientific">Aldrovandia affinis</name>
    <dbReference type="NCBI Taxonomy" id="143900"/>
    <lineage>
        <taxon>Eukaryota</taxon>
        <taxon>Metazoa</taxon>
        <taxon>Chordata</taxon>
        <taxon>Craniata</taxon>
        <taxon>Vertebrata</taxon>
        <taxon>Euteleostomi</taxon>
        <taxon>Actinopterygii</taxon>
        <taxon>Neopterygii</taxon>
        <taxon>Teleostei</taxon>
        <taxon>Notacanthiformes</taxon>
        <taxon>Halosauridae</taxon>
        <taxon>Aldrovandia</taxon>
    </lineage>
</organism>
<gene>
    <name evidence="1" type="ORF">AAFF_G00316740</name>
</gene>
<dbReference type="Proteomes" id="UP001221898">
    <property type="component" value="Unassembled WGS sequence"/>
</dbReference>
<sequence>MGICTALVQASPPSQPQHSIVRVCTEVPAGPSSPAQRQAIGKDGRAWMIIKPAAGSGRQQSQNVPLVLQHPQCKTLTTN</sequence>
<evidence type="ECO:0000313" key="1">
    <source>
        <dbReference type="EMBL" id="KAJ8405694.1"/>
    </source>
</evidence>
<proteinExistence type="predicted"/>
<name>A0AAD7SNB2_9TELE</name>
<dbReference type="AlphaFoldDB" id="A0AAD7SNB2"/>
<comment type="caution">
    <text evidence="1">The sequence shown here is derived from an EMBL/GenBank/DDBJ whole genome shotgun (WGS) entry which is preliminary data.</text>
</comment>
<reference evidence="1" key="1">
    <citation type="journal article" date="2023" name="Science">
        <title>Genome structures resolve the early diversification of teleost fishes.</title>
        <authorList>
            <person name="Parey E."/>
            <person name="Louis A."/>
            <person name="Montfort J."/>
            <person name="Bouchez O."/>
            <person name="Roques C."/>
            <person name="Iampietro C."/>
            <person name="Lluch J."/>
            <person name="Castinel A."/>
            <person name="Donnadieu C."/>
            <person name="Desvignes T."/>
            <person name="Floi Bucao C."/>
            <person name="Jouanno E."/>
            <person name="Wen M."/>
            <person name="Mejri S."/>
            <person name="Dirks R."/>
            <person name="Jansen H."/>
            <person name="Henkel C."/>
            <person name="Chen W.J."/>
            <person name="Zahm M."/>
            <person name="Cabau C."/>
            <person name="Klopp C."/>
            <person name="Thompson A.W."/>
            <person name="Robinson-Rechavi M."/>
            <person name="Braasch I."/>
            <person name="Lecointre G."/>
            <person name="Bobe J."/>
            <person name="Postlethwait J.H."/>
            <person name="Berthelot C."/>
            <person name="Roest Crollius H."/>
            <person name="Guiguen Y."/>
        </authorList>
    </citation>
    <scope>NUCLEOTIDE SEQUENCE</scope>
    <source>
        <strain evidence="1">NC1722</strain>
    </source>
</reference>
<accession>A0AAD7SNB2</accession>